<name>A0A832ZKZ9_9EURY</name>
<dbReference type="AlphaFoldDB" id="A0A832ZKZ9"/>
<evidence type="ECO:0000313" key="2">
    <source>
        <dbReference type="Proteomes" id="UP000653692"/>
    </source>
</evidence>
<dbReference type="Proteomes" id="UP000653692">
    <property type="component" value="Unassembled WGS sequence"/>
</dbReference>
<sequence>MIKWKAEFRKLEAKRDHYGLRYSELDTLKELYIVGRQQTILKSASVQPLSISWGIPQYQGESCWSIFCPSKEPPLIEESPSNADDWWDWIIGTYYMDDFEPVLVWVGMYDTYRPVDDPRHFLGENCTTEFPAWHRGWEVRKYWEELKNYPGIGSIQVKLFYTAKLPSRGFKRYGMIWVYNCNENECWLTSINEYLPLEPNIGPPDGYYDFVNPLGKTLRCCKTCPYGGSCTSCRWCNRHCGGCFACDPTGEQYIMTVDDPSDYHWKLI</sequence>
<dbReference type="EMBL" id="DQUR01000021">
    <property type="protein sequence ID" value="HIP88493.1"/>
    <property type="molecule type" value="Genomic_DNA"/>
</dbReference>
<gene>
    <name evidence="1" type="ORF">EYH24_00595</name>
</gene>
<comment type="caution">
    <text evidence="1">The sequence shown here is derived from an EMBL/GenBank/DDBJ whole genome shotgun (WGS) entry which is preliminary data.</text>
</comment>
<evidence type="ECO:0000313" key="1">
    <source>
        <dbReference type="EMBL" id="HIP88493.1"/>
    </source>
</evidence>
<organism evidence="1 2">
    <name type="scientific">Thermococcus paralvinellae</name>
    <dbReference type="NCBI Taxonomy" id="582419"/>
    <lineage>
        <taxon>Archaea</taxon>
        <taxon>Methanobacteriati</taxon>
        <taxon>Methanobacteriota</taxon>
        <taxon>Thermococci</taxon>
        <taxon>Thermococcales</taxon>
        <taxon>Thermococcaceae</taxon>
        <taxon>Thermococcus</taxon>
    </lineage>
</organism>
<accession>A0A832ZKZ9</accession>
<reference evidence="1" key="1">
    <citation type="journal article" date="2020" name="ISME J.">
        <title>Gammaproteobacteria mediating utilization of methyl-, sulfur- and petroleum organic compounds in deep ocean hydrothermal plumes.</title>
        <authorList>
            <person name="Zhou Z."/>
            <person name="Liu Y."/>
            <person name="Pan J."/>
            <person name="Cron B.R."/>
            <person name="Toner B.M."/>
            <person name="Anantharaman K."/>
            <person name="Breier J.A."/>
            <person name="Dick G.J."/>
            <person name="Li M."/>
        </authorList>
    </citation>
    <scope>NUCLEOTIDE SEQUENCE</scope>
    <source>
        <strain evidence="1">SZUA-1476</strain>
    </source>
</reference>
<proteinExistence type="predicted"/>
<protein>
    <submittedName>
        <fullName evidence="1">Uncharacterized protein</fullName>
    </submittedName>
</protein>